<evidence type="ECO:0000256" key="1">
    <source>
        <dbReference type="ARBA" id="ARBA00004148"/>
    </source>
</evidence>
<evidence type="ECO:0000256" key="4">
    <source>
        <dbReference type="ARBA" id="ARBA00022777"/>
    </source>
</evidence>
<comment type="subcellular location">
    <subcellularLocation>
        <location evidence="1">Vacuole membrane</location>
        <topology evidence="1">Peripheral membrane protein</topology>
    </subcellularLocation>
</comment>
<dbReference type="InterPro" id="IPR017438">
    <property type="entry name" value="ATP-NAD_kinase_N"/>
</dbReference>
<keyword evidence="6" id="KW-0472">Membrane</keyword>
<name>A0A8J5H9E2_ZINOF</name>
<dbReference type="SMART" id="SM00046">
    <property type="entry name" value="DAGKc"/>
    <property type="match status" value="1"/>
</dbReference>
<keyword evidence="10" id="KW-1185">Reference proteome</keyword>
<keyword evidence="3" id="KW-0547">Nucleotide-binding</keyword>
<reference evidence="9 10" key="1">
    <citation type="submission" date="2020-08" db="EMBL/GenBank/DDBJ databases">
        <title>Plant Genome Project.</title>
        <authorList>
            <person name="Zhang R.-G."/>
        </authorList>
    </citation>
    <scope>NUCLEOTIDE SEQUENCE [LARGE SCALE GENOMIC DNA]</scope>
    <source>
        <tissue evidence="9">Rhizome</tissue>
    </source>
</reference>
<keyword evidence="2" id="KW-0808">Transferase</keyword>
<dbReference type="FunFam" id="3.40.50.10330:FF:000005">
    <property type="entry name" value="Sphingosine kinase 2"/>
    <property type="match status" value="1"/>
</dbReference>
<feature type="domain" description="DAGKc" evidence="8">
    <location>
        <begin position="113"/>
        <end position="258"/>
    </location>
</feature>
<keyword evidence="5" id="KW-0067">ATP-binding</keyword>
<dbReference type="Proteomes" id="UP000734854">
    <property type="component" value="Unassembled WGS sequence"/>
</dbReference>
<dbReference type="EC" id="2.7.1.91" evidence="7"/>
<dbReference type="Pfam" id="PF00781">
    <property type="entry name" value="DAGK_cat"/>
    <property type="match status" value="1"/>
</dbReference>
<dbReference type="PANTHER" id="PTHR12358">
    <property type="entry name" value="SPHINGOSINE KINASE"/>
    <property type="match status" value="1"/>
</dbReference>
<dbReference type="GO" id="GO:0008481">
    <property type="term" value="F:sphingosine kinase activity"/>
    <property type="evidence" value="ECO:0007669"/>
    <property type="project" value="UniProtKB-EC"/>
</dbReference>
<gene>
    <name evidence="9" type="ORF">ZIOFF_019321</name>
</gene>
<dbReference type="GO" id="GO:0071215">
    <property type="term" value="P:cellular response to abscisic acid stimulus"/>
    <property type="evidence" value="ECO:0007669"/>
    <property type="project" value="UniProtKB-ARBA"/>
</dbReference>
<evidence type="ECO:0000256" key="6">
    <source>
        <dbReference type="ARBA" id="ARBA00023136"/>
    </source>
</evidence>
<dbReference type="Gene3D" id="3.40.50.10330">
    <property type="entry name" value="Probable inorganic polyphosphate/atp-NAD kinase, domain 1"/>
    <property type="match status" value="1"/>
</dbReference>
<evidence type="ECO:0000313" key="10">
    <source>
        <dbReference type="Proteomes" id="UP000734854"/>
    </source>
</evidence>
<dbReference type="SUPFAM" id="SSF111331">
    <property type="entry name" value="NAD kinase/diacylglycerol kinase-like"/>
    <property type="match status" value="1"/>
</dbReference>
<evidence type="ECO:0000259" key="8">
    <source>
        <dbReference type="PROSITE" id="PS50146"/>
    </source>
</evidence>
<proteinExistence type="predicted"/>
<dbReference type="InterPro" id="IPR001206">
    <property type="entry name" value="Diacylglycerol_kinase_cat_dom"/>
</dbReference>
<evidence type="ECO:0000256" key="7">
    <source>
        <dbReference type="ARBA" id="ARBA00044037"/>
    </source>
</evidence>
<dbReference type="InterPro" id="IPR045540">
    <property type="entry name" value="YegS/DAGK_C"/>
</dbReference>
<dbReference type="Pfam" id="PF19279">
    <property type="entry name" value="YegS_C"/>
    <property type="match status" value="1"/>
</dbReference>
<dbReference type="AlphaFoldDB" id="A0A8J5H9E2"/>
<sequence>MAEGGGERLSERIVVNGAAAESALEVDGTLRWRSGGGDQCLRLESEVLGLDVQGTRITVRALAEAPRSGSICAFGGASGERRRVRRDYSLEMPTEAAALRWSARLMNCMDSLGRPKKLFVILNPFAGKKSARTIFEDQIKPILEAGNINYTVVETKYQNHAQEMTKSLDLPKYDGIVCVSGDGVLVEVVNGLLKREDWATAIKMPLGIIPAVALGTGNGMAKSLLDSAGDMYSIANATFAVIRGHKRALDVATISQKEKIFFSVLALIWGLAADVDIESEKYRWLGSARLDIYAVLRIMNLRKYHGHFQFIPAPGYENHGEPVKRVDGFKSNYVLTQQEQGSDSKFKTCGYQGPENSLDGLEWRSIDGPFISIWVNNVPFSAENYAPAPKAKFSDGYLDVVILKDCPKSAILGMMFNMSDGSYVKSPYIIYLKVKALRLEPGKRVGHDTKGGIIDCDGEVLAIGDAAADSNVQKHFMAYGPLLVTVDQGLATIFTPVP</sequence>
<dbReference type="GO" id="GO:0046512">
    <property type="term" value="P:sphingosine biosynthetic process"/>
    <property type="evidence" value="ECO:0007669"/>
    <property type="project" value="TreeGrafter"/>
</dbReference>
<accession>A0A8J5H9E2</accession>
<comment type="caution">
    <text evidence="9">The sequence shown here is derived from an EMBL/GenBank/DDBJ whole genome shotgun (WGS) entry which is preliminary data.</text>
</comment>
<dbReference type="GO" id="GO:0005774">
    <property type="term" value="C:vacuolar membrane"/>
    <property type="evidence" value="ECO:0007669"/>
    <property type="project" value="UniProtKB-SubCell"/>
</dbReference>
<dbReference type="InterPro" id="IPR050187">
    <property type="entry name" value="Lipid_Phosphate_FormReg"/>
</dbReference>
<evidence type="ECO:0000256" key="3">
    <source>
        <dbReference type="ARBA" id="ARBA00022741"/>
    </source>
</evidence>
<dbReference type="InterPro" id="IPR016064">
    <property type="entry name" value="NAD/diacylglycerol_kinase_sf"/>
</dbReference>
<dbReference type="PANTHER" id="PTHR12358:SF31">
    <property type="entry name" value="ACYLGLYCEROL KINASE, MITOCHONDRIAL"/>
    <property type="match status" value="1"/>
</dbReference>
<keyword evidence="4" id="KW-0418">Kinase</keyword>
<dbReference type="Gene3D" id="2.60.200.40">
    <property type="match status" value="1"/>
</dbReference>
<dbReference type="GO" id="GO:0005524">
    <property type="term" value="F:ATP binding"/>
    <property type="evidence" value="ECO:0007669"/>
    <property type="project" value="UniProtKB-KW"/>
</dbReference>
<evidence type="ECO:0000313" key="9">
    <source>
        <dbReference type="EMBL" id="KAG6522184.1"/>
    </source>
</evidence>
<evidence type="ECO:0000256" key="5">
    <source>
        <dbReference type="ARBA" id="ARBA00022840"/>
    </source>
</evidence>
<organism evidence="9 10">
    <name type="scientific">Zingiber officinale</name>
    <name type="common">Ginger</name>
    <name type="synonym">Amomum zingiber</name>
    <dbReference type="NCBI Taxonomy" id="94328"/>
    <lineage>
        <taxon>Eukaryota</taxon>
        <taxon>Viridiplantae</taxon>
        <taxon>Streptophyta</taxon>
        <taxon>Embryophyta</taxon>
        <taxon>Tracheophyta</taxon>
        <taxon>Spermatophyta</taxon>
        <taxon>Magnoliopsida</taxon>
        <taxon>Liliopsida</taxon>
        <taxon>Zingiberales</taxon>
        <taxon>Zingiberaceae</taxon>
        <taxon>Zingiber</taxon>
    </lineage>
</organism>
<dbReference type="PROSITE" id="PS50146">
    <property type="entry name" value="DAGK"/>
    <property type="match status" value="1"/>
</dbReference>
<protein>
    <recommendedName>
        <fullName evidence="7">sphingosine kinase</fullName>
        <ecNumber evidence="7">2.7.1.91</ecNumber>
    </recommendedName>
</protein>
<evidence type="ECO:0000256" key="2">
    <source>
        <dbReference type="ARBA" id="ARBA00022679"/>
    </source>
</evidence>
<dbReference type="EMBL" id="JACMSC010000005">
    <property type="protein sequence ID" value="KAG6522184.1"/>
    <property type="molecule type" value="Genomic_DNA"/>
</dbReference>